<dbReference type="EMBL" id="VSRR010013125">
    <property type="protein sequence ID" value="MPC55386.1"/>
    <property type="molecule type" value="Genomic_DNA"/>
</dbReference>
<sequence>MPLISPPADNPQVTEKSRLFLSHPQVVLRYTHTPPSTLLHSLPLPPLALPRVHRQGCTGVR</sequence>
<gene>
    <name evidence="1" type="ORF">E2C01_049320</name>
</gene>
<keyword evidence="2" id="KW-1185">Reference proteome</keyword>
<name>A0A5B7GCU3_PORTR</name>
<organism evidence="1 2">
    <name type="scientific">Portunus trituberculatus</name>
    <name type="common">Swimming crab</name>
    <name type="synonym">Neptunus trituberculatus</name>
    <dbReference type="NCBI Taxonomy" id="210409"/>
    <lineage>
        <taxon>Eukaryota</taxon>
        <taxon>Metazoa</taxon>
        <taxon>Ecdysozoa</taxon>
        <taxon>Arthropoda</taxon>
        <taxon>Crustacea</taxon>
        <taxon>Multicrustacea</taxon>
        <taxon>Malacostraca</taxon>
        <taxon>Eumalacostraca</taxon>
        <taxon>Eucarida</taxon>
        <taxon>Decapoda</taxon>
        <taxon>Pleocyemata</taxon>
        <taxon>Brachyura</taxon>
        <taxon>Eubrachyura</taxon>
        <taxon>Portunoidea</taxon>
        <taxon>Portunidae</taxon>
        <taxon>Portuninae</taxon>
        <taxon>Portunus</taxon>
    </lineage>
</organism>
<evidence type="ECO:0000313" key="1">
    <source>
        <dbReference type="EMBL" id="MPC55386.1"/>
    </source>
</evidence>
<proteinExistence type="predicted"/>
<protein>
    <submittedName>
        <fullName evidence="1">Uncharacterized protein</fullName>
    </submittedName>
</protein>
<dbReference type="Proteomes" id="UP000324222">
    <property type="component" value="Unassembled WGS sequence"/>
</dbReference>
<comment type="caution">
    <text evidence="1">The sequence shown here is derived from an EMBL/GenBank/DDBJ whole genome shotgun (WGS) entry which is preliminary data.</text>
</comment>
<dbReference type="AlphaFoldDB" id="A0A5B7GCU3"/>
<evidence type="ECO:0000313" key="2">
    <source>
        <dbReference type="Proteomes" id="UP000324222"/>
    </source>
</evidence>
<accession>A0A5B7GCU3</accession>
<reference evidence="1 2" key="1">
    <citation type="submission" date="2019-05" db="EMBL/GenBank/DDBJ databases">
        <title>Another draft genome of Portunus trituberculatus and its Hox gene families provides insights of decapod evolution.</title>
        <authorList>
            <person name="Jeong J.-H."/>
            <person name="Song I."/>
            <person name="Kim S."/>
            <person name="Choi T."/>
            <person name="Kim D."/>
            <person name="Ryu S."/>
            <person name="Kim W."/>
        </authorList>
    </citation>
    <scope>NUCLEOTIDE SEQUENCE [LARGE SCALE GENOMIC DNA]</scope>
    <source>
        <tissue evidence="1">Muscle</tissue>
    </source>
</reference>